<dbReference type="SUPFAM" id="SSF56784">
    <property type="entry name" value="HAD-like"/>
    <property type="match status" value="1"/>
</dbReference>
<dbReference type="SFLD" id="SFLDS00003">
    <property type="entry name" value="Haloacid_Dehalogenase"/>
    <property type="match status" value="1"/>
</dbReference>
<evidence type="ECO:0000256" key="2">
    <source>
        <dbReference type="ARBA" id="ARBA00022801"/>
    </source>
</evidence>
<dbReference type="InterPro" id="IPR051400">
    <property type="entry name" value="HAD-like_hydrolase"/>
</dbReference>
<dbReference type="PANTHER" id="PTHR46470">
    <property type="entry name" value="N-ACYLNEURAMINATE-9-PHOSPHATASE"/>
    <property type="match status" value="1"/>
</dbReference>
<dbReference type="EMBL" id="VTEU01000001">
    <property type="protein sequence ID" value="TYS61345.1"/>
    <property type="molecule type" value="Genomic_DNA"/>
</dbReference>
<proteinExistence type="predicted"/>
<name>A0AA94WVG7_9BACI</name>
<dbReference type="Pfam" id="PF00702">
    <property type="entry name" value="Hydrolase"/>
    <property type="match status" value="1"/>
</dbReference>
<accession>A0AA94WVG7</accession>
<keyword evidence="3" id="KW-0460">Magnesium</keyword>
<dbReference type="GO" id="GO:0016787">
    <property type="term" value="F:hydrolase activity"/>
    <property type="evidence" value="ECO:0007669"/>
    <property type="project" value="UniProtKB-KW"/>
</dbReference>
<dbReference type="SFLD" id="SFLDG01129">
    <property type="entry name" value="C1.5:_HAD__Beta-PGM__Phosphata"/>
    <property type="match status" value="1"/>
</dbReference>
<dbReference type="Gene3D" id="1.20.120.710">
    <property type="entry name" value="Haloacid dehalogenase hydrolase-like domain"/>
    <property type="match status" value="1"/>
</dbReference>
<comment type="cofactor">
    <cofactor evidence="1">
        <name>Mg(2+)</name>
        <dbReference type="ChEBI" id="CHEBI:18420"/>
    </cofactor>
</comment>
<keyword evidence="2 4" id="KW-0378">Hydrolase</keyword>
<dbReference type="Proteomes" id="UP000323393">
    <property type="component" value="Unassembled WGS sequence"/>
</dbReference>
<dbReference type="AlphaFoldDB" id="A0AA94WVG7"/>
<dbReference type="SFLD" id="SFLDG01135">
    <property type="entry name" value="C1.5.6:_HAD__Beta-PGM__Phospha"/>
    <property type="match status" value="1"/>
</dbReference>
<dbReference type="NCBIfam" id="TIGR01549">
    <property type="entry name" value="HAD-SF-IA-v1"/>
    <property type="match status" value="1"/>
</dbReference>
<dbReference type="PRINTS" id="PR00413">
    <property type="entry name" value="HADHALOGNASE"/>
</dbReference>
<dbReference type="Gene3D" id="3.40.50.1000">
    <property type="entry name" value="HAD superfamily/HAD-like"/>
    <property type="match status" value="1"/>
</dbReference>
<protein>
    <submittedName>
        <fullName evidence="4">HAD family hydrolase</fullName>
    </submittedName>
</protein>
<dbReference type="GO" id="GO:0044281">
    <property type="term" value="P:small molecule metabolic process"/>
    <property type="evidence" value="ECO:0007669"/>
    <property type="project" value="UniProtKB-ARBA"/>
</dbReference>
<dbReference type="RefSeq" id="WP_148964930.1">
    <property type="nucleotide sequence ID" value="NZ_JBNILP010000011.1"/>
</dbReference>
<dbReference type="InterPro" id="IPR036412">
    <property type="entry name" value="HAD-like_sf"/>
</dbReference>
<evidence type="ECO:0000313" key="4">
    <source>
        <dbReference type="EMBL" id="TYS61345.1"/>
    </source>
</evidence>
<dbReference type="InterPro" id="IPR006439">
    <property type="entry name" value="HAD-SF_hydro_IA"/>
</dbReference>
<gene>
    <name evidence="4" type="ORF">FZC74_03445</name>
</gene>
<organism evidence="4 5">
    <name type="scientific">Sutcliffiella horikoshii</name>
    <dbReference type="NCBI Taxonomy" id="79883"/>
    <lineage>
        <taxon>Bacteria</taxon>
        <taxon>Bacillati</taxon>
        <taxon>Bacillota</taxon>
        <taxon>Bacilli</taxon>
        <taxon>Bacillales</taxon>
        <taxon>Bacillaceae</taxon>
        <taxon>Sutcliffiella</taxon>
    </lineage>
</organism>
<sequence>MIFFDIDGTLLDYDYAEREGILDFFRTNPYLVSFTDQQAIKVWKQLSSEYFEKFLANELLFQEQKRVRMIELFKKVEIILTNEEADEKFENYLSYYKKNWKAYADVIEVLDKLKKLDYPLGVISNGDYQQQVDKLHRMGVDKYFNYVITSSEIGKAKPDKSIFIEASKRANIPIENCYYVGDRLDTDALGSKMSGMTGIWLNRVDKQQHPEIIVISSLQELLKVI</sequence>
<evidence type="ECO:0000256" key="3">
    <source>
        <dbReference type="ARBA" id="ARBA00022842"/>
    </source>
</evidence>
<dbReference type="PANTHER" id="PTHR46470:SF4">
    <property type="entry name" value="5-AMINO-6-(5-PHOSPHO-D-RIBITYLAMINO)URACIL PHOSPHATASE YIGB"/>
    <property type="match status" value="1"/>
</dbReference>
<evidence type="ECO:0000313" key="5">
    <source>
        <dbReference type="Proteomes" id="UP000323393"/>
    </source>
</evidence>
<reference evidence="4 5" key="1">
    <citation type="submission" date="2019-08" db="EMBL/GenBank/DDBJ databases">
        <title>Bacillus genomes from the desert of Cuatro Cienegas, Coahuila.</title>
        <authorList>
            <person name="Olmedo-Alvarez G."/>
        </authorList>
    </citation>
    <scope>NUCLEOTIDE SEQUENCE [LARGE SCALE GENOMIC DNA]</scope>
    <source>
        <strain evidence="4 5">CH88_3T</strain>
    </source>
</reference>
<evidence type="ECO:0000256" key="1">
    <source>
        <dbReference type="ARBA" id="ARBA00001946"/>
    </source>
</evidence>
<comment type="caution">
    <text evidence="4">The sequence shown here is derived from an EMBL/GenBank/DDBJ whole genome shotgun (WGS) entry which is preliminary data.</text>
</comment>
<dbReference type="InterPro" id="IPR023214">
    <property type="entry name" value="HAD_sf"/>
</dbReference>